<feature type="region of interest" description="Disordered" evidence="2">
    <location>
        <begin position="180"/>
        <end position="201"/>
    </location>
</feature>
<gene>
    <name evidence="3" type="ORF">CI109_102984</name>
</gene>
<feature type="compositionally biased region" description="Acidic residues" evidence="2">
    <location>
        <begin position="103"/>
        <end position="125"/>
    </location>
</feature>
<organism evidence="3 4">
    <name type="scientific">Kwoniella shandongensis</name>
    <dbReference type="NCBI Taxonomy" id="1734106"/>
    <lineage>
        <taxon>Eukaryota</taxon>
        <taxon>Fungi</taxon>
        <taxon>Dikarya</taxon>
        <taxon>Basidiomycota</taxon>
        <taxon>Agaricomycotina</taxon>
        <taxon>Tremellomycetes</taxon>
        <taxon>Tremellales</taxon>
        <taxon>Cryptococcaceae</taxon>
        <taxon>Kwoniella</taxon>
    </lineage>
</organism>
<feature type="region of interest" description="Disordered" evidence="2">
    <location>
        <begin position="1"/>
        <end position="125"/>
    </location>
</feature>
<dbReference type="InterPro" id="IPR007955">
    <property type="entry name" value="Bystin"/>
</dbReference>
<comment type="similarity">
    <text evidence="1">Belongs to the bystin family.</text>
</comment>
<feature type="compositionally biased region" description="Basic and acidic residues" evidence="2">
    <location>
        <begin position="48"/>
        <end position="76"/>
    </location>
</feature>
<dbReference type="GO" id="GO:0006364">
    <property type="term" value="P:rRNA processing"/>
    <property type="evidence" value="ECO:0007669"/>
    <property type="project" value="TreeGrafter"/>
</dbReference>
<sequence length="470" mass="52225">MPRVAKPTKPRHDPLHVEIEGDSHVRQFGKGPKAGKRSKRNDEEDLDEPKAEDARMSKKILDLARDQQDEIARENGDDMWEDEDDEDQAEPSRRPREIAQIPSDDEGSDEEFEDGDVSGEEYAELEIDPADHATLDALNQNNNAGATSGADAGVGAAAHEAGNEEPRTLADIIFSKMQGGAVSKGLEDEDEGPPDPRKGLNPKVIEVYTKVGFLLSRYKSGPLPKALKILPSLPHWAQLLALTKPTEWTPHSTFACTKIFVSNLKPTEVRVFLEGVLLDKCREDMRMNGGKLNVHLYEALKKGLYKPAAFFKGILFPLCETACTLKEAAIVASVLSKVSVPVLHSAAALLRLASMDYSGPNSLFIRILLDKKYALPYKVVDALVFHYIRLANSPRSKTGEDKLPVLWHQSLLVFVQRYGSDLTQDQKDALLDVIRSRPHPTISSEIRREIVNSVERGAPRPEDNEDVMMR</sequence>
<dbReference type="GO" id="GO:0030688">
    <property type="term" value="C:preribosome, small subunit precursor"/>
    <property type="evidence" value="ECO:0007669"/>
    <property type="project" value="TreeGrafter"/>
</dbReference>
<reference evidence="3" key="2">
    <citation type="submission" date="2024-01" db="EMBL/GenBank/DDBJ databases">
        <title>Comparative genomics of Cryptococcus and Kwoniella reveals pathogenesis evolution and contrasting modes of karyotype evolution via chromosome fusion or intercentromeric recombination.</title>
        <authorList>
            <person name="Coelho M.A."/>
            <person name="David-Palma M."/>
            <person name="Shea T."/>
            <person name="Bowers K."/>
            <person name="McGinley-Smith S."/>
            <person name="Mohammad A.W."/>
            <person name="Gnirke A."/>
            <person name="Yurkov A.M."/>
            <person name="Nowrousian M."/>
            <person name="Sun S."/>
            <person name="Cuomo C.A."/>
            <person name="Heitman J."/>
        </authorList>
    </citation>
    <scope>NUCLEOTIDE SEQUENCE</scope>
    <source>
        <strain evidence="3">CBS 12478</strain>
    </source>
</reference>
<dbReference type="PANTHER" id="PTHR12821:SF0">
    <property type="entry name" value="BYSTIN"/>
    <property type="match status" value="1"/>
</dbReference>
<protein>
    <recommendedName>
        <fullName evidence="5">Essential nuclear protein 1</fullName>
    </recommendedName>
</protein>
<feature type="compositionally biased region" description="Basic and acidic residues" evidence="2">
    <location>
        <begin position="10"/>
        <end position="25"/>
    </location>
</feature>
<proteinExistence type="inferred from homology"/>
<dbReference type="GeneID" id="43585473"/>
<dbReference type="Pfam" id="PF05291">
    <property type="entry name" value="Bystin"/>
    <property type="match status" value="1"/>
</dbReference>
<dbReference type="RefSeq" id="XP_031864259.2">
    <property type="nucleotide sequence ID" value="XM_032001369.2"/>
</dbReference>
<accession>A0AAJ8LJS1</accession>
<reference evidence="3" key="1">
    <citation type="submission" date="2017-08" db="EMBL/GenBank/DDBJ databases">
        <authorList>
            <person name="Cuomo C."/>
            <person name="Billmyre B."/>
            <person name="Heitman J."/>
        </authorList>
    </citation>
    <scope>NUCLEOTIDE SEQUENCE</scope>
    <source>
        <strain evidence="3">CBS 12478</strain>
    </source>
</reference>
<dbReference type="GO" id="GO:0005730">
    <property type="term" value="C:nucleolus"/>
    <property type="evidence" value="ECO:0007669"/>
    <property type="project" value="TreeGrafter"/>
</dbReference>
<dbReference type="EMBL" id="CP144055">
    <property type="protein sequence ID" value="WWD18531.1"/>
    <property type="molecule type" value="Genomic_DNA"/>
</dbReference>
<dbReference type="GO" id="GO:0030515">
    <property type="term" value="F:snoRNA binding"/>
    <property type="evidence" value="ECO:0007669"/>
    <property type="project" value="TreeGrafter"/>
</dbReference>
<dbReference type="KEGG" id="ksn:43585473"/>
<dbReference type="Proteomes" id="UP000322225">
    <property type="component" value="Chromosome 5"/>
</dbReference>
<feature type="compositionally biased region" description="Acidic residues" evidence="2">
    <location>
        <begin position="77"/>
        <end position="89"/>
    </location>
</feature>
<evidence type="ECO:0000256" key="2">
    <source>
        <dbReference type="SAM" id="MobiDB-lite"/>
    </source>
</evidence>
<dbReference type="PANTHER" id="PTHR12821">
    <property type="entry name" value="BYSTIN"/>
    <property type="match status" value="1"/>
</dbReference>
<evidence type="ECO:0000313" key="4">
    <source>
        <dbReference type="Proteomes" id="UP000322225"/>
    </source>
</evidence>
<dbReference type="GO" id="GO:0005737">
    <property type="term" value="C:cytoplasm"/>
    <property type="evidence" value="ECO:0007669"/>
    <property type="project" value="TreeGrafter"/>
</dbReference>
<evidence type="ECO:0000313" key="3">
    <source>
        <dbReference type="EMBL" id="WWD18531.1"/>
    </source>
</evidence>
<evidence type="ECO:0008006" key="5">
    <source>
        <dbReference type="Google" id="ProtNLM"/>
    </source>
</evidence>
<keyword evidence="4" id="KW-1185">Reference proteome</keyword>
<name>A0AAJ8LJS1_9TREE</name>
<evidence type="ECO:0000256" key="1">
    <source>
        <dbReference type="ARBA" id="ARBA00007114"/>
    </source>
</evidence>
<dbReference type="AlphaFoldDB" id="A0AAJ8LJS1"/>